<evidence type="ECO:0000256" key="1">
    <source>
        <dbReference type="ARBA" id="ARBA00008668"/>
    </source>
</evidence>
<dbReference type="InterPro" id="IPR035669">
    <property type="entry name" value="SGNH_plant_lipase-like"/>
</dbReference>
<dbReference type="EMBL" id="JAUIZM010000007">
    <property type="protein sequence ID" value="KAK1374988.1"/>
    <property type="molecule type" value="Genomic_DNA"/>
</dbReference>
<dbReference type="CDD" id="cd01837">
    <property type="entry name" value="SGNH_plant_lipase_like"/>
    <property type="match status" value="1"/>
</dbReference>
<keyword evidence="3" id="KW-0442">Lipid degradation</keyword>
<organism evidence="5 6">
    <name type="scientific">Heracleum sosnowskyi</name>
    <dbReference type="NCBI Taxonomy" id="360622"/>
    <lineage>
        <taxon>Eukaryota</taxon>
        <taxon>Viridiplantae</taxon>
        <taxon>Streptophyta</taxon>
        <taxon>Embryophyta</taxon>
        <taxon>Tracheophyta</taxon>
        <taxon>Spermatophyta</taxon>
        <taxon>Magnoliopsida</taxon>
        <taxon>eudicotyledons</taxon>
        <taxon>Gunneridae</taxon>
        <taxon>Pentapetalae</taxon>
        <taxon>asterids</taxon>
        <taxon>campanulids</taxon>
        <taxon>Apiales</taxon>
        <taxon>Apiaceae</taxon>
        <taxon>Apioideae</taxon>
        <taxon>apioid superclade</taxon>
        <taxon>Tordylieae</taxon>
        <taxon>Tordyliinae</taxon>
        <taxon>Heracleum</taxon>
    </lineage>
</organism>
<evidence type="ECO:0000256" key="3">
    <source>
        <dbReference type="ARBA" id="ARBA00022963"/>
    </source>
</evidence>
<dbReference type="Proteomes" id="UP001237642">
    <property type="component" value="Unassembled WGS sequence"/>
</dbReference>
<keyword evidence="2" id="KW-0378">Hydrolase</keyword>
<evidence type="ECO:0000256" key="4">
    <source>
        <dbReference type="SAM" id="SignalP"/>
    </source>
</evidence>
<dbReference type="InterPro" id="IPR001087">
    <property type="entry name" value="GDSL"/>
</dbReference>
<accession>A0AAD8MK31</accession>
<reference evidence="5" key="1">
    <citation type="submission" date="2023-02" db="EMBL/GenBank/DDBJ databases">
        <title>Genome of toxic invasive species Heracleum sosnowskyi carries increased number of genes despite the absence of recent whole-genome duplications.</title>
        <authorList>
            <person name="Schelkunov M."/>
            <person name="Shtratnikova V."/>
            <person name="Makarenko M."/>
            <person name="Klepikova A."/>
            <person name="Omelchenko D."/>
            <person name="Novikova G."/>
            <person name="Obukhova E."/>
            <person name="Bogdanov V."/>
            <person name="Penin A."/>
            <person name="Logacheva M."/>
        </authorList>
    </citation>
    <scope>NUCLEOTIDE SEQUENCE</scope>
    <source>
        <strain evidence="5">Hsosn_3</strain>
        <tissue evidence="5">Leaf</tissue>
    </source>
</reference>
<evidence type="ECO:0000313" key="6">
    <source>
        <dbReference type="Proteomes" id="UP001237642"/>
    </source>
</evidence>
<dbReference type="GO" id="GO:0016042">
    <property type="term" value="P:lipid catabolic process"/>
    <property type="evidence" value="ECO:0007669"/>
    <property type="project" value="UniProtKB-KW"/>
</dbReference>
<dbReference type="PANTHER" id="PTHR45648:SF17">
    <property type="entry name" value="GDSL ESTERASE_LIPASE"/>
    <property type="match status" value="1"/>
</dbReference>
<feature type="chain" id="PRO_5042134528" evidence="4">
    <location>
        <begin position="23"/>
        <end position="353"/>
    </location>
</feature>
<keyword evidence="6" id="KW-1185">Reference proteome</keyword>
<dbReference type="Pfam" id="PF00657">
    <property type="entry name" value="Lipase_GDSL"/>
    <property type="match status" value="1"/>
</dbReference>
<sequence>MVASSILLAVILTMLAPQLTGANVPSLFVLGDSIADVGTNSFIANSKARADFPFNGIDFPNSRATGRFSNGFNTADYVAKLMGFKRSPQPFLYLVTIKSGLQRLKFRGVNFASGGSGILDQTGQDLKVVPLSEQIKQFATVRSNLTVAMGPEKTPMFLSESIFSIGIGSNDILGYFSTNSTVPQEQFINGLMNVYESYIKSLYSLGARKFGIISVPPLGCIPSQRIFNSTGGCFEIINDFSRSFHSKLSTMLLKISSEFPAMKYSIGNIYEITMNFIDNPLLFNFKDVETACCGNGKQACTPSASLCLNRSEYLFWDSYHPTQAASLLGVENLYRGGERYVSPINFSKLTGEH</sequence>
<dbReference type="Gene3D" id="3.40.50.1110">
    <property type="entry name" value="SGNH hydrolase"/>
    <property type="match status" value="1"/>
</dbReference>
<keyword evidence="4" id="KW-0732">Signal</keyword>
<comment type="similarity">
    <text evidence="1">Belongs to the 'GDSL' lipolytic enzyme family.</text>
</comment>
<dbReference type="InterPro" id="IPR051058">
    <property type="entry name" value="GDSL_Est/Lipase"/>
</dbReference>
<dbReference type="GO" id="GO:0016788">
    <property type="term" value="F:hydrolase activity, acting on ester bonds"/>
    <property type="evidence" value="ECO:0007669"/>
    <property type="project" value="InterPro"/>
</dbReference>
<feature type="signal peptide" evidence="4">
    <location>
        <begin position="1"/>
        <end position="22"/>
    </location>
</feature>
<evidence type="ECO:0000313" key="5">
    <source>
        <dbReference type="EMBL" id="KAK1374988.1"/>
    </source>
</evidence>
<dbReference type="InterPro" id="IPR036514">
    <property type="entry name" value="SGNH_hydro_sf"/>
</dbReference>
<gene>
    <name evidence="5" type="ORF">POM88_031181</name>
</gene>
<comment type="caution">
    <text evidence="5">The sequence shown here is derived from an EMBL/GenBank/DDBJ whole genome shotgun (WGS) entry which is preliminary data.</text>
</comment>
<protein>
    <submittedName>
        <fullName evidence="5">GDSL esterase/lipase</fullName>
    </submittedName>
</protein>
<dbReference type="PANTHER" id="PTHR45648">
    <property type="entry name" value="GDSL LIPASE/ACYLHYDROLASE FAMILY PROTEIN (AFU_ORTHOLOGUE AFUA_4G14700)"/>
    <property type="match status" value="1"/>
</dbReference>
<name>A0AAD8MK31_9APIA</name>
<dbReference type="AlphaFoldDB" id="A0AAD8MK31"/>
<evidence type="ECO:0000256" key="2">
    <source>
        <dbReference type="ARBA" id="ARBA00022801"/>
    </source>
</evidence>
<reference evidence="5" key="2">
    <citation type="submission" date="2023-05" db="EMBL/GenBank/DDBJ databases">
        <authorList>
            <person name="Schelkunov M.I."/>
        </authorList>
    </citation>
    <scope>NUCLEOTIDE SEQUENCE</scope>
    <source>
        <strain evidence="5">Hsosn_3</strain>
        <tissue evidence="5">Leaf</tissue>
    </source>
</reference>
<keyword evidence="3" id="KW-0443">Lipid metabolism</keyword>
<dbReference type="SUPFAM" id="SSF52266">
    <property type="entry name" value="SGNH hydrolase"/>
    <property type="match status" value="1"/>
</dbReference>
<proteinExistence type="inferred from homology"/>